<protein>
    <recommendedName>
        <fullName evidence="3">Protein FAR1-RELATED SEQUENCE</fullName>
    </recommendedName>
</protein>
<evidence type="ECO:0008006" key="3">
    <source>
        <dbReference type="Google" id="ProtNLM"/>
    </source>
</evidence>
<evidence type="ECO:0000313" key="1">
    <source>
        <dbReference type="EMBL" id="RYR73748.1"/>
    </source>
</evidence>
<proteinExistence type="predicted"/>
<accession>A0A445EE94</accession>
<dbReference type="EMBL" id="SDMP01000002">
    <property type="protein sequence ID" value="RYR73748.1"/>
    <property type="molecule type" value="Genomic_DNA"/>
</dbReference>
<organism evidence="1 2">
    <name type="scientific">Arachis hypogaea</name>
    <name type="common">Peanut</name>
    <dbReference type="NCBI Taxonomy" id="3818"/>
    <lineage>
        <taxon>Eukaryota</taxon>
        <taxon>Viridiplantae</taxon>
        <taxon>Streptophyta</taxon>
        <taxon>Embryophyta</taxon>
        <taxon>Tracheophyta</taxon>
        <taxon>Spermatophyta</taxon>
        <taxon>Magnoliopsida</taxon>
        <taxon>eudicotyledons</taxon>
        <taxon>Gunneridae</taxon>
        <taxon>Pentapetalae</taxon>
        <taxon>rosids</taxon>
        <taxon>fabids</taxon>
        <taxon>Fabales</taxon>
        <taxon>Fabaceae</taxon>
        <taxon>Papilionoideae</taxon>
        <taxon>50 kb inversion clade</taxon>
        <taxon>dalbergioids sensu lato</taxon>
        <taxon>Dalbergieae</taxon>
        <taxon>Pterocarpus clade</taxon>
        <taxon>Arachis</taxon>
    </lineage>
</organism>
<gene>
    <name evidence="1" type="ORF">Ahy_A02g008243</name>
</gene>
<name>A0A445EE94_ARAHY</name>
<keyword evidence="2" id="KW-1185">Reference proteome</keyword>
<dbReference type="AlphaFoldDB" id="A0A445EE94"/>
<evidence type="ECO:0000313" key="2">
    <source>
        <dbReference type="Proteomes" id="UP000289738"/>
    </source>
</evidence>
<reference evidence="1 2" key="1">
    <citation type="submission" date="2019-01" db="EMBL/GenBank/DDBJ databases">
        <title>Sequencing of cultivated peanut Arachis hypogaea provides insights into genome evolution and oil improvement.</title>
        <authorList>
            <person name="Chen X."/>
        </authorList>
    </citation>
    <scope>NUCLEOTIDE SEQUENCE [LARGE SCALE GENOMIC DNA]</scope>
    <source>
        <strain evidence="2">cv. Fuhuasheng</strain>
        <tissue evidence="1">Leaves</tissue>
    </source>
</reference>
<sequence>MTMIIIRVKRHFVPSFFECIKVDKLAPRYILEHWSKNVKKRHTHIKSSHDEPLFASELRAYDNVMIEMQEHKAKNKGKCLLSYEDASLDQINDLQNPPRVRTGGRYKNRLRSNTEKQMHQRKRKRKPLVRWWINDVAKFKPLSQTNYELSIQRFSGIR</sequence>
<dbReference type="Proteomes" id="UP000289738">
    <property type="component" value="Chromosome A02"/>
</dbReference>
<comment type="caution">
    <text evidence="1">The sequence shown here is derived from an EMBL/GenBank/DDBJ whole genome shotgun (WGS) entry which is preliminary data.</text>
</comment>